<feature type="transmembrane region" description="Helical" evidence="14">
    <location>
        <begin position="29"/>
        <end position="52"/>
    </location>
</feature>
<feature type="transmembrane region" description="Helical" evidence="14">
    <location>
        <begin position="270"/>
        <end position="292"/>
    </location>
</feature>
<dbReference type="GO" id="GO:0006999">
    <property type="term" value="P:nuclear pore organization"/>
    <property type="evidence" value="ECO:0007669"/>
    <property type="project" value="TreeGrafter"/>
</dbReference>
<dbReference type="PANTHER" id="PTHR13269:SF6">
    <property type="entry name" value="NUCLEOPORIN NDC1"/>
    <property type="match status" value="1"/>
</dbReference>
<evidence type="ECO:0000256" key="4">
    <source>
        <dbReference type="ARBA" id="ARBA00022448"/>
    </source>
</evidence>
<comment type="similarity">
    <text evidence="3">Belongs to the NDC1 family.</text>
</comment>
<dbReference type="GO" id="GO:0070762">
    <property type="term" value="C:nuclear pore transmembrane ring"/>
    <property type="evidence" value="ECO:0007669"/>
    <property type="project" value="TreeGrafter"/>
</dbReference>
<keyword evidence="11 14" id="KW-0472">Membrane</keyword>
<evidence type="ECO:0000256" key="10">
    <source>
        <dbReference type="ARBA" id="ARBA00023132"/>
    </source>
</evidence>
<comment type="subcellular location">
    <subcellularLocation>
        <location evidence="1">Nucleus membrane</location>
        <topology evidence="1">Multi-pass membrane protein</topology>
    </subcellularLocation>
    <subcellularLocation>
        <location evidence="2">Nucleus</location>
        <location evidence="2">Nuclear pore complex</location>
    </subcellularLocation>
</comment>
<comment type="caution">
    <text evidence="15">The sequence shown here is derived from an EMBL/GenBank/DDBJ whole genome shotgun (WGS) entry which is preliminary data.</text>
</comment>
<evidence type="ECO:0000256" key="2">
    <source>
        <dbReference type="ARBA" id="ARBA00004567"/>
    </source>
</evidence>
<dbReference type="AlphaFoldDB" id="A0AAE0M6R8"/>
<keyword evidence="5 14" id="KW-0812">Transmembrane</keyword>
<evidence type="ECO:0000256" key="9">
    <source>
        <dbReference type="ARBA" id="ARBA00023010"/>
    </source>
</evidence>
<evidence type="ECO:0000256" key="1">
    <source>
        <dbReference type="ARBA" id="ARBA00004232"/>
    </source>
</evidence>
<dbReference type="GO" id="GO:0051028">
    <property type="term" value="P:mRNA transport"/>
    <property type="evidence" value="ECO:0007669"/>
    <property type="project" value="UniProtKB-KW"/>
</dbReference>
<evidence type="ECO:0000256" key="12">
    <source>
        <dbReference type="ARBA" id="ARBA00023242"/>
    </source>
</evidence>
<evidence type="ECO:0000313" key="15">
    <source>
        <dbReference type="EMBL" id="KAK3321407.1"/>
    </source>
</evidence>
<dbReference type="InterPro" id="IPR019049">
    <property type="entry name" value="Nucleoporin_prot_Ndc1/Nup"/>
</dbReference>
<evidence type="ECO:0000256" key="8">
    <source>
        <dbReference type="ARBA" id="ARBA00022989"/>
    </source>
</evidence>
<keyword evidence="7" id="KW-0653">Protein transport</keyword>
<feature type="region of interest" description="Disordered" evidence="13">
    <location>
        <begin position="620"/>
        <end position="657"/>
    </location>
</feature>
<accession>A0AAE0M6R8</accession>
<evidence type="ECO:0000256" key="11">
    <source>
        <dbReference type="ARBA" id="ARBA00023136"/>
    </source>
</evidence>
<keyword evidence="4" id="KW-0813">Transport</keyword>
<keyword evidence="8 14" id="KW-1133">Transmembrane helix</keyword>
<dbReference type="Proteomes" id="UP001286456">
    <property type="component" value="Unassembled WGS sequence"/>
</dbReference>
<feature type="transmembrane region" description="Helical" evidence="14">
    <location>
        <begin position="58"/>
        <end position="76"/>
    </location>
</feature>
<feature type="transmembrane region" description="Helical" evidence="14">
    <location>
        <begin position="148"/>
        <end position="167"/>
    </location>
</feature>
<dbReference type="GO" id="GO:0031965">
    <property type="term" value="C:nuclear membrane"/>
    <property type="evidence" value="ECO:0007669"/>
    <property type="project" value="UniProtKB-SubCell"/>
</dbReference>
<evidence type="ECO:0000256" key="13">
    <source>
        <dbReference type="SAM" id="MobiDB-lite"/>
    </source>
</evidence>
<keyword evidence="16" id="KW-1185">Reference proteome</keyword>
<dbReference type="GO" id="GO:0070631">
    <property type="term" value="P:spindle pole body localization"/>
    <property type="evidence" value="ECO:0007669"/>
    <property type="project" value="TreeGrafter"/>
</dbReference>
<feature type="transmembrane region" description="Helical" evidence="14">
    <location>
        <begin position="207"/>
        <end position="230"/>
    </location>
</feature>
<dbReference type="GO" id="GO:0015031">
    <property type="term" value="P:protein transport"/>
    <property type="evidence" value="ECO:0007669"/>
    <property type="project" value="UniProtKB-KW"/>
</dbReference>
<dbReference type="GO" id="GO:0106166">
    <property type="term" value="F:spindle pole body-nuclear membrane anchor activity"/>
    <property type="evidence" value="ECO:0007669"/>
    <property type="project" value="TreeGrafter"/>
</dbReference>
<keyword evidence="10" id="KW-0906">Nuclear pore complex</keyword>
<feature type="region of interest" description="Disordered" evidence="13">
    <location>
        <begin position="378"/>
        <end position="411"/>
    </location>
</feature>
<keyword evidence="9" id="KW-0811">Translocation</keyword>
<dbReference type="Pfam" id="PF09531">
    <property type="entry name" value="Ndc1_Nup"/>
    <property type="match status" value="1"/>
</dbReference>
<evidence type="ECO:0000256" key="6">
    <source>
        <dbReference type="ARBA" id="ARBA00022816"/>
    </source>
</evidence>
<name>A0AAE0M6R8_9PEZI</name>
<proteinExistence type="inferred from homology"/>
<keyword evidence="12" id="KW-0539">Nucleus</keyword>
<evidence type="ECO:0000256" key="3">
    <source>
        <dbReference type="ARBA" id="ARBA00005760"/>
    </source>
</evidence>
<sequence>MAPTIVRRPPYKDFLQPALHRRFSTTTTILLAFAYLEAIFLSNWNSLLWSWFPIGPTGLRAFFLSICGLLIIILRIHQYHPGVRTSDSGFQTFKQHVFNQQTIETLFAYGLSSSLFSLVYLRSLPRDSGLELVAYVAGGRPRLNEKSLFFAAHFFILGITQALLHLFKDNDRLSLGTVRKQNGADAGKSQNGDPAVMGRRFWDQMPAILISAVNQSLVSIIVTCIVYPLFLRQTVWHATMTVCRWFYNLPRTNMLPPSLPISTNSLFRCWLASLLLLLMWTAGNAAFSIFLVKEPLKNGRPLTSESRDPNGSLLNGLKSKKLSIQCFAMWELAFIARDYPERRKAIYEDIDRKDGPMWTQVYGICMGILKDMESRIDSYGKPPQPSAPAAAEAVEPKKRTTEPPKNESIFQERPRKIFREEVEKIVAKTVTSPGQGPRLGPVTKNVISNAKDQLLKVQREATGYDDPQGLFTTTALKVLNTIVGWPFRQEYSRRLAHVVLGAPYGEPSLLINATYALSQLTVCSLHEDKYGNVQRDIATIIRTLTTVATKLENFKTNLPTHWTDIAGSRESPEVDAILAAVKEALAQLIEEFGRFARDLRLSLTDMRLAREAAGIAANQEQREPGYVLPTDEELQGPRQGRRWARVDPDQNPEMEQV</sequence>
<evidence type="ECO:0000256" key="14">
    <source>
        <dbReference type="SAM" id="Phobius"/>
    </source>
</evidence>
<feature type="compositionally biased region" description="Basic and acidic residues" evidence="13">
    <location>
        <begin position="394"/>
        <end position="411"/>
    </location>
</feature>
<dbReference type="GO" id="GO:0005816">
    <property type="term" value="C:spindle pole body"/>
    <property type="evidence" value="ECO:0007669"/>
    <property type="project" value="TreeGrafter"/>
</dbReference>
<reference evidence="15" key="2">
    <citation type="submission" date="2023-06" db="EMBL/GenBank/DDBJ databases">
        <authorList>
            <consortium name="Lawrence Berkeley National Laboratory"/>
            <person name="Haridas S."/>
            <person name="Hensen N."/>
            <person name="Bonometti L."/>
            <person name="Westerberg I."/>
            <person name="Brannstrom I.O."/>
            <person name="Guillou S."/>
            <person name="Cros-Aarteil S."/>
            <person name="Calhoun S."/>
            <person name="Kuo A."/>
            <person name="Mondo S."/>
            <person name="Pangilinan J."/>
            <person name="Riley R."/>
            <person name="Labutti K."/>
            <person name="Andreopoulos B."/>
            <person name="Lipzen A."/>
            <person name="Chen C."/>
            <person name="Yanf M."/>
            <person name="Daum C."/>
            <person name="Ng V."/>
            <person name="Clum A."/>
            <person name="Steindorff A."/>
            <person name="Ohm R."/>
            <person name="Martin F."/>
            <person name="Silar P."/>
            <person name="Natvig D."/>
            <person name="Lalanne C."/>
            <person name="Gautier V."/>
            <person name="Ament-Velasquez S.L."/>
            <person name="Kruys A."/>
            <person name="Hutchinson M.I."/>
            <person name="Powell A.J."/>
            <person name="Barry K."/>
            <person name="Miller A.N."/>
            <person name="Grigoriev I.V."/>
            <person name="Debuchy R."/>
            <person name="Gladieux P."/>
            <person name="Thoren M.H."/>
            <person name="Johannesson H."/>
        </authorList>
    </citation>
    <scope>NUCLEOTIDE SEQUENCE</scope>
    <source>
        <strain evidence="15">SMH4131-1</strain>
    </source>
</reference>
<evidence type="ECO:0000256" key="7">
    <source>
        <dbReference type="ARBA" id="ARBA00022927"/>
    </source>
</evidence>
<evidence type="ECO:0000313" key="16">
    <source>
        <dbReference type="Proteomes" id="UP001286456"/>
    </source>
</evidence>
<gene>
    <name evidence="15" type="ORF">B0T19DRAFT_432259</name>
</gene>
<keyword evidence="6" id="KW-0509">mRNA transport</keyword>
<dbReference type="EMBL" id="JAUEPO010000005">
    <property type="protein sequence ID" value="KAK3321407.1"/>
    <property type="molecule type" value="Genomic_DNA"/>
</dbReference>
<protein>
    <submittedName>
        <fullName evidence="15">Nucleoporin protein Ndc1-Nup</fullName>
    </submittedName>
</protein>
<dbReference type="PANTHER" id="PTHR13269">
    <property type="entry name" value="NUCLEOPORIN NDC1"/>
    <property type="match status" value="1"/>
</dbReference>
<evidence type="ECO:0000256" key="5">
    <source>
        <dbReference type="ARBA" id="ARBA00022692"/>
    </source>
</evidence>
<organism evidence="15 16">
    <name type="scientific">Cercophora scortea</name>
    <dbReference type="NCBI Taxonomy" id="314031"/>
    <lineage>
        <taxon>Eukaryota</taxon>
        <taxon>Fungi</taxon>
        <taxon>Dikarya</taxon>
        <taxon>Ascomycota</taxon>
        <taxon>Pezizomycotina</taxon>
        <taxon>Sordariomycetes</taxon>
        <taxon>Sordariomycetidae</taxon>
        <taxon>Sordariales</taxon>
        <taxon>Lasiosphaeriaceae</taxon>
        <taxon>Cercophora</taxon>
    </lineage>
</organism>
<reference evidence="15" key="1">
    <citation type="journal article" date="2023" name="Mol. Phylogenet. Evol.">
        <title>Genome-scale phylogeny and comparative genomics of the fungal order Sordariales.</title>
        <authorList>
            <person name="Hensen N."/>
            <person name="Bonometti L."/>
            <person name="Westerberg I."/>
            <person name="Brannstrom I.O."/>
            <person name="Guillou S."/>
            <person name="Cros-Aarteil S."/>
            <person name="Calhoun S."/>
            <person name="Haridas S."/>
            <person name="Kuo A."/>
            <person name="Mondo S."/>
            <person name="Pangilinan J."/>
            <person name="Riley R."/>
            <person name="LaButti K."/>
            <person name="Andreopoulos B."/>
            <person name="Lipzen A."/>
            <person name="Chen C."/>
            <person name="Yan M."/>
            <person name="Daum C."/>
            <person name="Ng V."/>
            <person name="Clum A."/>
            <person name="Steindorff A."/>
            <person name="Ohm R.A."/>
            <person name="Martin F."/>
            <person name="Silar P."/>
            <person name="Natvig D.O."/>
            <person name="Lalanne C."/>
            <person name="Gautier V."/>
            <person name="Ament-Velasquez S.L."/>
            <person name="Kruys A."/>
            <person name="Hutchinson M.I."/>
            <person name="Powell A.J."/>
            <person name="Barry K."/>
            <person name="Miller A.N."/>
            <person name="Grigoriev I.V."/>
            <person name="Debuchy R."/>
            <person name="Gladieux P."/>
            <person name="Hiltunen Thoren M."/>
            <person name="Johannesson H."/>
        </authorList>
    </citation>
    <scope>NUCLEOTIDE SEQUENCE</scope>
    <source>
        <strain evidence="15">SMH4131-1</strain>
    </source>
</reference>